<dbReference type="PANTHER" id="PTHR43109:SF2">
    <property type="entry name" value="NUCLEOSIDE DIPHOSPHATE KINASE 7"/>
    <property type="match status" value="1"/>
</dbReference>
<evidence type="ECO:0000256" key="4">
    <source>
        <dbReference type="ARBA" id="ARBA00023212"/>
    </source>
</evidence>
<name>A0A7S2WUC3_9STRA</name>
<dbReference type="Gene3D" id="3.30.70.141">
    <property type="entry name" value="Nucleoside diphosphate kinase-like domain"/>
    <property type="match status" value="2"/>
</dbReference>
<evidence type="ECO:0000256" key="3">
    <source>
        <dbReference type="ARBA" id="ARBA00022490"/>
    </source>
</evidence>
<dbReference type="CDD" id="cd04412">
    <property type="entry name" value="NDPk7B"/>
    <property type="match status" value="1"/>
</dbReference>
<keyword evidence="5" id="KW-0966">Cell projection</keyword>
<dbReference type="GO" id="GO:0005879">
    <property type="term" value="C:axonemal microtubule"/>
    <property type="evidence" value="ECO:0007669"/>
    <property type="project" value="TreeGrafter"/>
</dbReference>
<dbReference type="AlphaFoldDB" id="A0A7S2WUC3"/>
<keyword evidence="4" id="KW-0206">Cytoskeleton</keyword>
<evidence type="ECO:0000256" key="6">
    <source>
        <dbReference type="PROSITE-ProRule" id="PRU00706"/>
    </source>
</evidence>
<gene>
    <name evidence="8" type="ORF">RMAR1173_LOCUS19283</name>
</gene>
<dbReference type="PROSITE" id="PS51336">
    <property type="entry name" value="DM10"/>
    <property type="match status" value="1"/>
</dbReference>
<comment type="similarity">
    <text evidence="6">Belongs to the NDK family.</text>
</comment>
<dbReference type="PANTHER" id="PTHR43109">
    <property type="entry name" value="NUCLEOSIDE DIPHOSPHATE KINASE 7"/>
    <property type="match status" value="1"/>
</dbReference>
<dbReference type="SMART" id="SM00676">
    <property type="entry name" value="DM10"/>
    <property type="match status" value="1"/>
</dbReference>
<dbReference type="InterPro" id="IPR006602">
    <property type="entry name" value="DM10_dom"/>
</dbReference>
<evidence type="ECO:0000313" key="8">
    <source>
        <dbReference type="EMBL" id="CAD9708292.1"/>
    </source>
</evidence>
<dbReference type="Pfam" id="PF00334">
    <property type="entry name" value="NDK"/>
    <property type="match status" value="1"/>
</dbReference>
<dbReference type="EMBL" id="HBHJ01029114">
    <property type="protein sequence ID" value="CAD9708292.1"/>
    <property type="molecule type" value="Transcribed_RNA"/>
</dbReference>
<dbReference type="SUPFAM" id="SSF54919">
    <property type="entry name" value="Nucleoside diphosphate kinase, NDK"/>
    <property type="match status" value="2"/>
</dbReference>
<reference evidence="8" key="1">
    <citation type="submission" date="2021-01" db="EMBL/GenBank/DDBJ databases">
        <authorList>
            <person name="Corre E."/>
            <person name="Pelletier E."/>
            <person name="Niang G."/>
            <person name="Scheremetjew M."/>
            <person name="Finn R."/>
            <person name="Kale V."/>
            <person name="Holt S."/>
            <person name="Cochrane G."/>
            <person name="Meng A."/>
            <person name="Brown T."/>
            <person name="Cohen L."/>
        </authorList>
    </citation>
    <scope>NUCLEOTIDE SEQUENCE</scope>
    <source>
        <strain evidence="8">CCMP1243</strain>
    </source>
</reference>
<organism evidence="8">
    <name type="scientific">Rhizochromulina marina</name>
    <dbReference type="NCBI Taxonomy" id="1034831"/>
    <lineage>
        <taxon>Eukaryota</taxon>
        <taxon>Sar</taxon>
        <taxon>Stramenopiles</taxon>
        <taxon>Ochrophyta</taxon>
        <taxon>Dictyochophyceae</taxon>
        <taxon>Rhizochromulinales</taxon>
        <taxon>Rhizochromulina</taxon>
    </lineage>
</organism>
<proteinExistence type="inferred from homology"/>
<keyword evidence="3" id="KW-0963">Cytoplasm</keyword>
<comment type="subcellular location">
    <subcellularLocation>
        <location evidence="1">Cell projection</location>
        <location evidence="1">Cilium</location>
    </subcellularLocation>
    <subcellularLocation>
        <location evidence="2">Cytoplasm</location>
        <location evidence="2">Cytoskeleton</location>
    </subcellularLocation>
</comment>
<dbReference type="InterPro" id="IPR034907">
    <property type="entry name" value="NDK-like_dom"/>
</dbReference>
<evidence type="ECO:0000256" key="2">
    <source>
        <dbReference type="ARBA" id="ARBA00004245"/>
    </source>
</evidence>
<accession>A0A7S2WUC3</accession>
<evidence type="ECO:0000256" key="5">
    <source>
        <dbReference type="ARBA" id="ARBA00023273"/>
    </source>
</evidence>
<feature type="domain" description="DM10" evidence="7">
    <location>
        <begin position="2"/>
        <end position="91"/>
    </location>
</feature>
<dbReference type="SMART" id="SM00562">
    <property type="entry name" value="NDK"/>
    <property type="match status" value="1"/>
</dbReference>
<dbReference type="InterPro" id="IPR036850">
    <property type="entry name" value="NDK-like_dom_sf"/>
</dbReference>
<sequence>MDTETLGFVAEWYDPQPQITRRFLIKVFTDAKCLEIVDLKSKKGFLKRSPLPQGVAVSEFVLGGKVLLYARLMHIVDYADSYTRRKLAPLANKAVVVVSPDGYGRVGQVLEDFIAQGLCVSKLQSVLLSETEALELVELVSVGPSQPAEQLTKLFTSGPSVAVELSGASAPDRVSDLLPDIRRKLHAQGVEAVVWKGEYLDDFFFGGSRHFQSTARLSNCTCAVIRPHAVKNGDFARILDEIQAAGFGITAMQMFELNPTAAKEFLEVYDGVLPNFSEIVQQFCTGPCVALEVVSRDPSIDVVGSFREFLGPWDVEMAKELKPQTIRAKYGVSRALNAIHCTDLPEDGVTESAYFFDLLQNS</sequence>
<dbReference type="InterPro" id="IPR037993">
    <property type="entry name" value="NDPk7B"/>
</dbReference>
<evidence type="ECO:0000259" key="7">
    <source>
        <dbReference type="PROSITE" id="PS51336"/>
    </source>
</evidence>
<protein>
    <recommendedName>
        <fullName evidence="7">DM10 domain-containing protein</fullName>
    </recommendedName>
</protein>
<comment type="caution">
    <text evidence="6">Lacks conserved residue(s) required for the propagation of feature annotation.</text>
</comment>
<evidence type="ECO:0000256" key="1">
    <source>
        <dbReference type="ARBA" id="ARBA00004138"/>
    </source>
</evidence>
<dbReference type="PROSITE" id="PS51374">
    <property type="entry name" value="NDPK_LIKE"/>
    <property type="match status" value="1"/>
</dbReference>